<feature type="coiled-coil region" evidence="7">
    <location>
        <begin position="388"/>
        <end position="419"/>
    </location>
</feature>
<dbReference type="GO" id="GO:0005737">
    <property type="term" value="C:cytoplasm"/>
    <property type="evidence" value="ECO:0007669"/>
    <property type="project" value="UniProtKB-SubCell"/>
</dbReference>
<proteinExistence type="inferred from homology"/>
<keyword evidence="3 5" id="KW-0378">Hydrolase</keyword>
<evidence type="ECO:0000259" key="8">
    <source>
        <dbReference type="Pfam" id="PF02601"/>
    </source>
</evidence>
<dbReference type="PANTHER" id="PTHR30008">
    <property type="entry name" value="EXODEOXYRIBONUCLEASE 7 LARGE SUBUNIT"/>
    <property type="match status" value="1"/>
</dbReference>
<comment type="subunit">
    <text evidence="5">Heterooligomer composed of large and small subunits.</text>
</comment>
<protein>
    <recommendedName>
        <fullName evidence="5">Exodeoxyribonuclease 7 large subunit</fullName>
        <ecNumber evidence="5">3.1.11.6</ecNumber>
    </recommendedName>
    <alternativeName>
        <fullName evidence="5">Exodeoxyribonuclease VII large subunit</fullName>
        <shortName evidence="5">Exonuclease VII large subunit</shortName>
    </alternativeName>
</protein>
<comment type="similarity">
    <text evidence="5 6">Belongs to the XseA family.</text>
</comment>
<comment type="catalytic activity">
    <reaction evidence="5 6">
        <text>Exonucleolytic cleavage in either 5'- to 3'- or 3'- to 5'-direction to yield nucleoside 5'-phosphates.</text>
        <dbReference type="EC" id="3.1.11.6"/>
    </reaction>
</comment>
<evidence type="ECO:0000256" key="4">
    <source>
        <dbReference type="ARBA" id="ARBA00022839"/>
    </source>
</evidence>
<organism evidence="10 11">
    <name type="scientific">Aliidiomarina minuta</name>
    <dbReference type="NCBI Taxonomy" id="880057"/>
    <lineage>
        <taxon>Bacteria</taxon>
        <taxon>Pseudomonadati</taxon>
        <taxon>Pseudomonadota</taxon>
        <taxon>Gammaproteobacteria</taxon>
        <taxon>Alteromonadales</taxon>
        <taxon>Idiomarinaceae</taxon>
        <taxon>Aliidiomarina</taxon>
    </lineage>
</organism>
<dbReference type="EMBL" id="PIPL01000001">
    <property type="protein sequence ID" value="RUO26424.1"/>
    <property type="molecule type" value="Genomic_DNA"/>
</dbReference>
<evidence type="ECO:0000256" key="7">
    <source>
        <dbReference type="SAM" id="Coils"/>
    </source>
</evidence>
<evidence type="ECO:0000256" key="2">
    <source>
        <dbReference type="ARBA" id="ARBA00022722"/>
    </source>
</evidence>
<sequence>MLRRYFTHLAASSKLVFYFYQQAGLFVFNSTPPDSGSQTIYSVSKLNVAVRRLLEGHFGQIWLVGEVSNFSAPASGHWYFTLKDERAQVRCAMFKNANRNVQIPVASGKQVLVRAKPALYEPRGDYQLIVEHLEDAGVGLLQQQFEALKTKLAAEGLFASEHKRALPEQIRKVGIITSPTGAALHDVLSVLARRDPSVEVIVYPTQVQGENAPGQLLMALNDANRRNEVDVLLLTRGGGSLEDLWCFNDETLARAVFTSRLPVVAAVGHEVDFSIADFVADLRAATPSAAAELVSRDRSHLRQQQQQMAQRLWRAWRSYLQQLQQQQSYLQQRLQPLHPQQQLQQQQQRLDDNRLRLQQSWQRALTLKQQHQQNLQQRLWQKQPGKDVQRLDEKLQGLIQRQQRAMTQLLQQKQQQAARHAHALQLVSPLETLSRGYSISFTESGEVIKSAGQVKPGATIRNKLADGELLSQVISSSSEKN</sequence>
<dbReference type="GO" id="GO:0009318">
    <property type="term" value="C:exodeoxyribonuclease VII complex"/>
    <property type="evidence" value="ECO:0007669"/>
    <property type="project" value="UniProtKB-UniRule"/>
</dbReference>
<keyword evidence="1 5" id="KW-0963">Cytoplasm</keyword>
<evidence type="ECO:0000313" key="11">
    <source>
        <dbReference type="Proteomes" id="UP000288293"/>
    </source>
</evidence>
<dbReference type="GO" id="GO:0006308">
    <property type="term" value="P:DNA catabolic process"/>
    <property type="evidence" value="ECO:0007669"/>
    <property type="project" value="UniProtKB-UniRule"/>
</dbReference>
<dbReference type="CDD" id="cd04489">
    <property type="entry name" value="ExoVII_LU_OBF"/>
    <property type="match status" value="1"/>
</dbReference>
<name>A0A432W8J3_9GAMM</name>
<evidence type="ECO:0000256" key="1">
    <source>
        <dbReference type="ARBA" id="ARBA00022490"/>
    </source>
</evidence>
<keyword evidence="2 5" id="KW-0540">Nuclease</keyword>
<comment type="function">
    <text evidence="5">Bidirectionally degrades single-stranded DNA into large acid-insoluble oligonucleotides, which are then degraded further into small acid-soluble oligonucleotides.</text>
</comment>
<dbReference type="Pfam" id="PF13742">
    <property type="entry name" value="tRNA_anti_2"/>
    <property type="match status" value="1"/>
</dbReference>
<keyword evidence="4 5" id="KW-0269">Exonuclease</keyword>
<dbReference type="Pfam" id="PF02601">
    <property type="entry name" value="Exonuc_VII_L"/>
    <property type="match status" value="1"/>
</dbReference>
<dbReference type="InterPro" id="IPR020579">
    <property type="entry name" value="Exonuc_VII_lsu_C"/>
</dbReference>
<evidence type="ECO:0000256" key="5">
    <source>
        <dbReference type="HAMAP-Rule" id="MF_00378"/>
    </source>
</evidence>
<comment type="subcellular location">
    <subcellularLocation>
        <location evidence="5 6">Cytoplasm</location>
    </subcellularLocation>
</comment>
<dbReference type="AlphaFoldDB" id="A0A432W8J3"/>
<dbReference type="NCBIfam" id="TIGR00237">
    <property type="entry name" value="xseA"/>
    <property type="match status" value="1"/>
</dbReference>
<evidence type="ECO:0000256" key="3">
    <source>
        <dbReference type="ARBA" id="ARBA00022801"/>
    </source>
</evidence>
<keyword evidence="7" id="KW-0175">Coiled coil</keyword>
<dbReference type="InterPro" id="IPR025824">
    <property type="entry name" value="OB-fold_nuc-bd_dom"/>
</dbReference>
<dbReference type="InterPro" id="IPR003753">
    <property type="entry name" value="Exonuc_VII_L"/>
</dbReference>
<evidence type="ECO:0000259" key="9">
    <source>
        <dbReference type="Pfam" id="PF13742"/>
    </source>
</evidence>
<dbReference type="EC" id="3.1.11.6" evidence="5"/>
<dbReference type="PANTHER" id="PTHR30008:SF0">
    <property type="entry name" value="EXODEOXYRIBONUCLEASE 7 LARGE SUBUNIT"/>
    <property type="match status" value="1"/>
</dbReference>
<dbReference type="GO" id="GO:0008855">
    <property type="term" value="F:exodeoxyribonuclease VII activity"/>
    <property type="evidence" value="ECO:0007669"/>
    <property type="project" value="UniProtKB-UniRule"/>
</dbReference>
<feature type="domain" description="OB-fold nucleic acid binding" evidence="9">
    <location>
        <begin position="41"/>
        <end position="133"/>
    </location>
</feature>
<reference evidence="10 11" key="1">
    <citation type="journal article" date="2011" name="Front. Microbiol.">
        <title>Genomic signatures of strain selection and enhancement in Bacillus atrophaeus var. globigii, a historical biowarfare simulant.</title>
        <authorList>
            <person name="Gibbons H.S."/>
            <person name="Broomall S.M."/>
            <person name="McNew L.A."/>
            <person name="Daligault H."/>
            <person name="Chapman C."/>
            <person name="Bruce D."/>
            <person name="Karavis M."/>
            <person name="Krepps M."/>
            <person name="McGregor P.A."/>
            <person name="Hong C."/>
            <person name="Park K.H."/>
            <person name="Akmal A."/>
            <person name="Feldman A."/>
            <person name="Lin J.S."/>
            <person name="Chang W.E."/>
            <person name="Higgs B.W."/>
            <person name="Demirev P."/>
            <person name="Lindquist J."/>
            <person name="Liem A."/>
            <person name="Fochler E."/>
            <person name="Read T.D."/>
            <person name="Tapia R."/>
            <person name="Johnson S."/>
            <person name="Bishop-Lilly K.A."/>
            <person name="Detter C."/>
            <person name="Han C."/>
            <person name="Sozhamannan S."/>
            <person name="Rosenzweig C.N."/>
            <person name="Skowronski E.W."/>
        </authorList>
    </citation>
    <scope>NUCLEOTIDE SEQUENCE [LARGE SCALE GENOMIC DNA]</scope>
    <source>
        <strain evidence="10 11">MLST1</strain>
    </source>
</reference>
<keyword evidence="11" id="KW-1185">Reference proteome</keyword>
<comment type="caution">
    <text evidence="10">The sequence shown here is derived from an EMBL/GenBank/DDBJ whole genome shotgun (WGS) entry which is preliminary data.</text>
</comment>
<dbReference type="Proteomes" id="UP000288293">
    <property type="component" value="Unassembled WGS sequence"/>
</dbReference>
<evidence type="ECO:0000313" key="10">
    <source>
        <dbReference type="EMBL" id="RUO26424.1"/>
    </source>
</evidence>
<accession>A0A432W8J3</accession>
<dbReference type="OrthoDB" id="9802795at2"/>
<feature type="domain" description="Exonuclease VII large subunit C-terminal" evidence="8">
    <location>
        <begin position="157"/>
        <end position="470"/>
    </location>
</feature>
<gene>
    <name evidence="5" type="primary">xseA</name>
    <name evidence="10" type="ORF">CWE09_06875</name>
</gene>
<dbReference type="GO" id="GO:0003676">
    <property type="term" value="F:nucleic acid binding"/>
    <property type="evidence" value="ECO:0007669"/>
    <property type="project" value="InterPro"/>
</dbReference>
<dbReference type="HAMAP" id="MF_00378">
    <property type="entry name" value="Exonuc_7_L"/>
    <property type="match status" value="1"/>
</dbReference>
<evidence type="ECO:0000256" key="6">
    <source>
        <dbReference type="RuleBase" id="RU004355"/>
    </source>
</evidence>